<protein>
    <recommendedName>
        <fullName evidence="2">Xylanolytic transcriptional activator regulatory domain-containing protein</fullName>
    </recommendedName>
</protein>
<comment type="caution">
    <text evidence="3">The sequence shown here is derived from an EMBL/GenBank/DDBJ whole genome shotgun (WGS) entry which is preliminary data.</text>
</comment>
<sequence>MLPACYPSNTQCRKRKSKVDSDHRRKGAMKRDIQCLQQQNSALEVVVASLRSLPEDEAVSLLQSLRGESSVDVVAAALQSNVRLPHSYAPQTLEADFAQQISQSSTADSVVTPTAFPCALSRETSSEDNYEVLVDVKPAQITGSWFSRPQDADFIEHLLNLYFSWVHPIYHIFPRELFLRDMGRGTTEQCSAMLVNAVMALACHYSDRPAARTDPCNPATAGDHFFADAKQLLDRDEKTCLTTIQALGLMATRECSQGRESNAYQYSGRACAVSFGRLSLLPRCAADIAKPSLNDRFESLTWHPYHDDVNMTMSPSIQQAARPMLFVECRSKLSELASEMVNTFYAPRERFTSRRLGAAYAQYQEWHQNLPDAFRLENTALPHVLVLHMYYNACVLH</sequence>
<keyword evidence="1" id="KW-0539">Nucleus</keyword>
<feature type="domain" description="Xylanolytic transcriptional activator regulatory" evidence="2">
    <location>
        <begin position="159"/>
        <end position="272"/>
    </location>
</feature>
<dbReference type="CDD" id="cd12148">
    <property type="entry name" value="fungal_TF_MHR"/>
    <property type="match status" value="1"/>
</dbReference>
<dbReference type="STRING" id="329885.A0A4U0VHA4"/>
<dbReference type="EMBL" id="NAJP01000003">
    <property type="protein sequence ID" value="TKA48373.1"/>
    <property type="molecule type" value="Genomic_DNA"/>
</dbReference>
<evidence type="ECO:0000259" key="2">
    <source>
        <dbReference type="Pfam" id="PF04082"/>
    </source>
</evidence>
<gene>
    <name evidence="3" type="ORF">B0A54_00508</name>
</gene>
<dbReference type="AlphaFoldDB" id="A0A4U0VHA4"/>
<dbReference type="PANTHER" id="PTHR47256:SF3">
    <property type="entry name" value="ZN(II)2CYS6 TRANSCRIPTION FACTOR (EUROFUNG)"/>
    <property type="match status" value="1"/>
</dbReference>
<organism evidence="3 4">
    <name type="scientific">Friedmanniomyces endolithicus</name>
    <dbReference type="NCBI Taxonomy" id="329885"/>
    <lineage>
        <taxon>Eukaryota</taxon>
        <taxon>Fungi</taxon>
        <taxon>Dikarya</taxon>
        <taxon>Ascomycota</taxon>
        <taxon>Pezizomycotina</taxon>
        <taxon>Dothideomycetes</taxon>
        <taxon>Dothideomycetidae</taxon>
        <taxon>Mycosphaerellales</taxon>
        <taxon>Teratosphaeriaceae</taxon>
        <taxon>Friedmanniomyces</taxon>
    </lineage>
</organism>
<dbReference type="Pfam" id="PF04082">
    <property type="entry name" value="Fungal_trans"/>
    <property type="match status" value="1"/>
</dbReference>
<dbReference type="InterPro" id="IPR007219">
    <property type="entry name" value="XnlR_reg_dom"/>
</dbReference>
<dbReference type="PANTHER" id="PTHR47256">
    <property type="entry name" value="ZN(II)2CYS6 TRANSCRIPTION FACTOR (EUROFUNG)-RELATED"/>
    <property type="match status" value="1"/>
</dbReference>
<dbReference type="GO" id="GO:0003677">
    <property type="term" value="F:DNA binding"/>
    <property type="evidence" value="ECO:0007669"/>
    <property type="project" value="InterPro"/>
</dbReference>
<dbReference type="OrthoDB" id="2162761at2759"/>
<evidence type="ECO:0000313" key="3">
    <source>
        <dbReference type="EMBL" id="TKA48373.1"/>
    </source>
</evidence>
<accession>A0A4U0VHA4</accession>
<reference evidence="3 4" key="1">
    <citation type="submission" date="2017-03" db="EMBL/GenBank/DDBJ databases">
        <title>Genomes of endolithic fungi from Antarctica.</title>
        <authorList>
            <person name="Coleine C."/>
            <person name="Masonjones S."/>
            <person name="Stajich J.E."/>
        </authorList>
    </citation>
    <scope>NUCLEOTIDE SEQUENCE [LARGE SCALE GENOMIC DNA]</scope>
    <source>
        <strain evidence="3 4">CCFEE 5311</strain>
    </source>
</reference>
<proteinExistence type="predicted"/>
<evidence type="ECO:0000256" key="1">
    <source>
        <dbReference type="ARBA" id="ARBA00023242"/>
    </source>
</evidence>
<name>A0A4U0VHA4_9PEZI</name>
<dbReference type="Proteomes" id="UP000310066">
    <property type="component" value="Unassembled WGS sequence"/>
</dbReference>
<evidence type="ECO:0000313" key="4">
    <source>
        <dbReference type="Proteomes" id="UP000310066"/>
    </source>
</evidence>
<dbReference type="GO" id="GO:0008270">
    <property type="term" value="F:zinc ion binding"/>
    <property type="evidence" value="ECO:0007669"/>
    <property type="project" value="InterPro"/>
</dbReference>
<dbReference type="GO" id="GO:0006351">
    <property type="term" value="P:DNA-templated transcription"/>
    <property type="evidence" value="ECO:0007669"/>
    <property type="project" value="InterPro"/>
</dbReference>
<dbReference type="InterPro" id="IPR053187">
    <property type="entry name" value="Notoamide_regulator"/>
</dbReference>